<keyword evidence="2" id="KW-0611">Plant defense</keyword>
<keyword evidence="3" id="KW-1015">Disulfide bond</keyword>
<dbReference type="Pfam" id="PF00182">
    <property type="entry name" value="Glyco_hydro_19"/>
    <property type="match status" value="1"/>
</dbReference>
<dbReference type="InterPro" id="IPR000726">
    <property type="entry name" value="Glyco_hydro_19_cat"/>
</dbReference>
<evidence type="ECO:0000313" key="7">
    <source>
        <dbReference type="EMBL" id="MVN87068.1"/>
    </source>
</evidence>
<reference evidence="7 8" key="1">
    <citation type="submission" date="2019-12" db="EMBL/GenBank/DDBJ databases">
        <title>Deinococcus sp. HMF7620 Genome sequencing and assembly.</title>
        <authorList>
            <person name="Kang H."/>
            <person name="Kim H."/>
            <person name="Joh K."/>
        </authorList>
    </citation>
    <scope>NUCLEOTIDE SEQUENCE [LARGE SCALE GENOMIC DNA]</scope>
    <source>
        <strain evidence="7 8">HMF7620</strain>
    </source>
</reference>
<dbReference type="GO" id="GO:0005576">
    <property type="term" value="C:extracellular region"/>
    <property type="evidence" value="ECO:0007669"/>
    <property type="project" value="InterPro"/>
</dbReference>
<feature type="compositionally biased region" description="Polar residues" evidence="4">
    <location>
        <begin position="72"/>
        <end position="97"/>
    </location>
</feature>
<dbReference type="SUPFAM" id="SSF51055">
    <property type="entry name" value="Carbohydrate binding domain"/>
    <property type="match status" value="1"/>
</dbReference>
<dbReference type="InterPro" id="IPR023346">
    <property type="entry name" value="Lysozyme-like_dom_sf"/>
</dbReference>
<dbReference type="GO" id="GO:0004568">
    <property type="term" value="F:chitinase activity"/>
    <property type="evidence" value="ECO:0007669"/>
    <property type="project" value="InterPro"/>
</dbReference>
<proteinExistence type="predicted"/>
<keyword evidence="8" id="KW-1185">Reference proteome</keyword>
<feature type="compositionally biased region" description="Pro residues" evidence="4">
    <location>
        <begin position="100"/>
        <end position="114"/>
    </location>
</feature>
<dbReference type="Proteomes" id="UP000483286">
    <property type="component" value="Unassembled WGS sequence"/>
</dbReference>
<dbReference type="GO" id="GO:0005975">
    <property type="term" value="P:carbohydrate metabolic process"/>
    <property type="evidence" value="ECO:0007669"/>
    <property type="project" value="InterPro"/>
</dbReference>
<dbReference type="InterPro" id="IPR003610">
    <property type="entry name" value="CBM5/12"/>
</dbReference>
<feature type="signal peptide" evidence="5">
    <location>
        <begin position="1"/>
        <end position="29"/>
    </location>
</feature>
<evidence type="ECO:0000313" key="8">
    <source>
        <dbReference type="Proteomes" id="UP000483286"/>
    </source>
</evidence>
<dbReference type="Gene3D" id="2.10.10.20">
    <property type="entry name" value="Carbohydrate-binding module superfamily 5/12"/>
    <property type="match status" value="1"/>
</dbReference>
<dbReference type="InterPro" id="IPR036573">
    <property type="entry name" value="CBM_sf_5/12"/>
</dbReference>
<comment type="caution">
    <text evidence="7">The sequence shown here is derived from an EMBL/GenBank/DDBJ whole genome shotgun (WGS) entry which is preliminary data.</text>
</comment>
<keyword evidence="5" id="KW-0732">Signal</keyword>
<evidence type="ECO:0000259" key="6">
    <source>
        <dbReference type="SMART" id="SM00495"/>
    </source>
</evidence>
<name>A0A7C9HYK4_9DEIO</name>
<dbReference type="GO" id="GO:0016998">
    <property type="term" value="P:cell wall macromolecule catabolic process"/>
    <property type="evidence" value="ECO:0007669"/>
    <property type="project" value="InterPro"/>
</dbReference>
<dbReference type="GO" id="GO:0006032">
    <property type="term" value="P:chitin catabolic process"/>
    <property type="evidence" value="ECO:0007669"/>
    <property type="project" value="InterPro"/>
</dbReference>
<accession>A0A7C9HYK4</accession>
<dbReference type="CDD" id="cd00325">
    <property type="entry name" value="chitinase_GH19"/>
    <property type="match status" value="1"/>
</dbReference>
<dbReference type="EMBL" id="WQLB01000011">
    <property type="protein sequence ID" value="MVN87068.1"/>
    <property type="molecule type" value="Genomic_DNA"/>
</dbReference>
<dbReference type="AlphaFoldDB" id="A0A7C9HYK4"/>
<feature type="region of interest" description="Disordered" evidence="4">
    <location>
        <begin position="72"/>
        <end position="115"/>
    </location>
</feature>
<evidence type="ECO:0000256" key="1">
    <source>
        <dbReference type="ARBA" id="ARBA00022801"/>
    </source>
</evidence>
<dbReference type="Gene3D" id="1.10.530.10">
    <property type="match status" value="1"/>
</dbReference>
<sequence length="379" mass="40269">MPSRSVAHHWSTRVLFTTALGVALMACGAAPSTPTNLTAQAVTCAVWSSSATYVQGDTVTASGKAYRANFWTQGDSPASRNGPASSGQPWTLISSCGSTTPPPTTPPPTTPPPATCSATTWTRGVNYTLGTVVRYPGNGQYYKLVNVGSNGSDGTDPTISTWYWQPTTCSTTPPPSSGGFVVSEALFNQMFPNRNSFYTYAGLTTAMQAYPAFANTGSDTVRKQEAAAFLANVNQETGALVYIREINQANWNSYCSSGNCGGKQYYGRGPMQLSWDYNYRTAGAALGIDLLNNPDLVATDSAVAWKTALWYWMTQRAQAARTPHDAMVSGAGFGETIRAINGGIECNGGPGREGMLNRGRYYTDFAGRLGVPTGNNLTC</sequence>
<feature type="domain" description="Chitin-binding type-3" evidence="6">
    <location>
        <begin position="44"/>
        <end position="93"/>
    </location>
</feature>
<dbReference type="CDD" id="cd12215">
    <property type="entry name" value="ChiC_BD"/>
    <property type="match status" value="1"/>
</dbReference>
<dbReference type="SMART" id="SM00495">
    <property type="entry name" value="ChtBD3"/>
    <property type="match status" value="1"/>
</dbReference>
<dbReference type="SUPFAM" id="SSF53955">
    <property type="entry name" value="Lysozyme-like"/>
    <property type="match status" value="1"/>
</dbReference>
<evidence type="ECO:0000256" key="4">
    <source>
        <dbReference type="SAM" id="MobiDB-lite"/>
    </source>
</evidence>
<dbReference type="GO" id="GO:0030246">
    <property type="term" value="F:carbohydrate binding"/>
    <property type="evidence" value="ECO:0007669"/>
    <property type="project" value="InterPro"/>
</dbReference>
<evidence type="ECO:0000256" key="2">
    <source>
        <dbReference type="ARBA" id="ARBA00022821"/>
    </source>
</evidence>
<dbReference type="Pfam" id="PF02839">
    <property type="entry name" value="CBM_5_12"/>
    <property type="match status" value="1"/>
</dbReference>
<gene>
    <name evidence="7" type="ORF">GO986_09840</name>
</gene>
<dbReference type="PROSITE" id="PS51257">
    <property type="entry name" value="PROKAR_LIPOPROTEIN"/>
    <property type="match status" value="1"/>
</dbReference>
<evidence type="ECO:0000256" key="3">
    <source>
        <dbReference type="ARBA" id="ARBA00023157"/>
    </source>
</evidence>
<organism evidence="7 8">
    <name type="scientific">Deinococcus arboris</name>
    <dbReference type="NCBI Taxonomy" id="2682977"/>
    <lineage>
        <taxon>Bacteria</taxon>
        <taxon>Thermotogati</taxon>
        <taxon>Deinococcota</taxon>
        <taxon>Deinococci</taxon>
        <taxon>Deinococcales</taxon>
        <taxon>Deinococcaceae</taxon>
        <taxon>Deinococcus</taxon>
    </lineage>
</organism>
<keyword evidence="1" id="KW-0378">Hydrolase</keyword>
<feature type="chain" id="PRO_5028988555" evidence="5">
    <location>
        <begin position="30"/>
        <end position="379"/>
    </location>
</feature>
<protein>
    <submittedName>
        <fullName evidence="7">Chitinase</fullName>
    </submittedName>
</protein>
<dbReference type="Gene3D" id="3.30.20.10">
    <property type="entry name" value="Endochitinase, domain 2"/>
    <property type="match status" value="1"/>
</dbReference>
<dbReference type="GO" id="GO:0006952">
    <property type="term" value="P:defense response"/>
    <property type="evidence" value="ECO:0007669"/>
    <property type="project" value="UniProtKB-KW"/>
</dbReference>
<evidence type="ECO:0000256" key="5">
    <source>
        <dbReference type="SAM" id="SignalP"/>
    </source>
</evidence>
<dbReference type="PANTHER" id="PTHR22595">
    <property type="entry name" value="CHITINASE-RELATED"/>
    <property type="match status" value="1"/>
</dbReference>
<dbReference type="PANTHER" id="PTHR22595:SF79">
    <property type="entry name" value="CHITINASE 12"/>
    <property type="match status" value="1"/>
</dbReference>